<protein>
    <recommendedName>
        <fullName evidence="10">Autoinducer 2 import system permease protein LsrC</fullName>
    </recommendedName>
</protein>
<keyword evidence="4" id="KW-1003">Cell membrane</keyword>
<feature type="transmembrane region" description="Helical" evidence="11">
    <location>
        <begin position="115"/>
        <end position="136"/>
    </location>
</feature>
<feature type="transmembrane region" description="Helical" evidence="11">
    <location>
        <begin position="88"/>
        <end position="109"/>
    </location>
</feature>
<keyword evidence="5" id="KW-0997">Cell inner membrane</keyword>
<evidence type="ECO:0000256" key="8">
    <source>
        <dbReference type="ARBA" id="ARBA00023136"/>
    </source>
</evidence>
<sequence length="318" mass="31856">MIWRPGTLRIAAVALMALALQAVGCLSLEGFASPFAVRALLVLACLLAVAALGQTLVVLVGGIDLAMPFVMGVANVMAAELLGRGHPFWLVLVVVVVVAALIGMGNGLLSAGLSVHPLIVTLGSGTVAQGAVLWWTRGFPTGSAPQGLSDFVSIGGSLGPLPVPALVPMTLVLVLLLQAALARTPWGRRLLATGANPGAAPFSLIQPLWVWAGAFAASAALAALAGVLLLGFTGSAHGAVGQPYLFQTIAAVVIGGTLLTGGAGSCVGTALGALVLTQINTLLIGVGLSPALVQATLGALLLVLIAVYGRERAVRDTI</sequence>
<comment type="subunit">
    <text evidence="2">The complex is composed of two ATP-binding proteins (LsrA), two transmembrane proteins (LsrC and LsrD) and a solute-binding protein (LsrB).</text>
</comment>
<keyword evidence="13" id="KW-1185">Reference proteome</keyword>
<dbReference type="RefSeq" id="WP_394461448.1">
    <property type="nucleotide sequence ID" value="NZ_JBIGHZ010000004.1"/>
</dbReference>
<dbReference type="InterPro" id="IPR001851">
    <property type="entry name" value="ABC_transp_permease"/>
</dbReference>
<evidence type="ECO:0000256" key="10">
    <source>
        <dbReference type="ARBA" id="ARBA00039382"/>
    </source>
</evidence>
<accession>A0ABW7FWY7</accession>
<dbReference type="Proteomes" id="UP001606099">
    <property type="component" value="Unassembled WGS sequence"/>
</dbReference>
<evidence type="ECO:0000256" key="2">
    <source>
        <dbReference type="ARBA" id="ARBA00011262"/>
    </source>
</evidence>
<name>A0ABW7FWY7_9BURK</name>
<feature type="transmembrane region" description="Helical" evidence="11">
    <location>
        <begin position="208"/>
        <end position="232"/>
    </location>
</feature>
<evidence type="ECO:0000313" key="13">
    <source>
        <dbReference type="Proteomes" id="UP001606099"/>
    </source>
</evidence>
<keyword evidence="6 11" id="KW-0812">Transmembrane</keyword>
<evidence type="ECO:0000256" key="5">
    <source>
        <dbReference type="ARBA" id="ARBA00022519"/>
    </source>
</evidence>
<feature type="transmembrane region" description="Helical" evidence="11">
    <location>
        <begin position="35"/>
        <end position="67"/>
    </location>
</feature>
<evidence type="ECO:0000256" key="6">
    <source>
        <dbReference type="ARBA" id="ARBA00022692"/>
    </source>
</evidence>
<dbReference type="EMBL" id="JBIGHZ010000004">
    <property type="protein sequence ID" value="MFG6448834.1"/>
    <property type="molecule type" value="Genomic_DNA"/>
</dbReference>
<dbReference type="Pfam" id="PF02653">
    <property type="entry name" value="BPD_transp_2"/>
    <property type="match status" value="1"/>
</dbReference>
<dbReference type="PANTHER" id="PTHR32196:SF29">
    <property type="entry name" value="AUTOINDUCER 2 IMPORT SYSTEM PERMEASE PROTEIN LSRC"/>
    <property type="match status" value="1"/>
</dbReference>
<keyword evidence="3" id="KW-0813">Transport</keyword>
<gene>
    <name evidence="12" type="ORF">ACG0Z6_11375</name>
</gene>
<evidence type="ECO:0000256" key="9">
    <source>
        <dbReference type="ARBA" id="ARBA00025439"/>
    </source>
</evidence>
<feature type="transmembrane region" description="Helical" evidence="11">
    <location>
        <begin position="282"/>
        <end position="308"/>
    </location>
</feature>
<proteinExistence type="predicted"/>
<keyword evidence="8 11" id="KW-0472">Membrane</keyword>
<comment type="function">
    <text evidence="9">Part of the ABC transporter complex LsrABCD involved in autoinducer 2 (AI-2) import. Probably responsible for the translocation of the substrate across the membrane.</text>
</comment>
<reference evidence="12 13" key="1">
    <citation type="submission" date="2024-08" db="EMBL/GenBank/DDBJ databases">
        <authorList>
            <person name="Lu H."/>
        </authorList>
    </citation>
    <scope>NUCLEOTIDE SEQUENCE [LARGE SCALE GENOMIC DNA]</scope>
    <source>
        <strain evidence="12 13">BYS180W</strain>
    </source>
</reference>
<feature type="transmembrane region" description="Helical" evidence="11">
    <location>
        <begin position="157"/>
        <end position="181"/>
    </location>
</feature>
<feature type="transmembrane region" description="Helical" evidence="11">
    <location>
        <begin position="244"/>
        <end position="276"/>
    </location>
</feature>
<evidence type="ECO:0000256" key="7">
    <source>
        <dbReference type="ARBA" id="ARBA00022989"/>
    </source>
</evidence>
<comment type="subcellular location">
    <subcellularLocation>
        <location evidence="1">Cell membrane</location>
        <topology evidence="1">Multi-pass membrane protein</topology>
    </subcellularLocation>
</comment>
<evidence type="ECO:0000256" key="1">
    <source>
        <dbReference type="ARBA" id="ARBA00004651"/>
    </source>
</evidence>
<keyword evidence="7 11" id="KW-1133">Transmembrane helix</keyword>
<dbReference type="PANTHER" id="PTHR32196">
    <property type="entry name" value="ABC TRANSPORTER PERMEASE PROTEIN YPHD-RELATED-RELATED"/>
    <property type="match status" value="1"/>
</dbReference>
<evidence type="ECO:0000256" key="4">
    <source>
        <dbReference type="ARBA" id="ARBA00022475"/>
    </source>
</evidence>
<evidence type="ECO:0000313" key="12">
    <source>
        <dbReference type="EMBL" id="MFG6448834.1"/>
    </source>
</evidence>
<evidence type="ECO:0000256" key="11">
    <source>
        <dbReference type="SAM" id="Phobius"/>
    </source>
</evidence>
<comment type="caution">
    <text evidence="12">The sequence shown here is derived from an EMBL/GenBank/DDBJ whole genome shotgun (WGS) entry which is preliminary data.</text>
</comment>
<evidence type="ECO:0000256" key="3">
    <source>
        <dbReference type="ARBA" id="ARBA00022448"/>
    </source>
</evidence>
<organism evidence="12 13">
    <name type="scientific">Roseateles rivi</name>
    <dbReference type="NCBI Taxonomy" id="3299028"/>
    <lineage>
        <taxon>Bacteria</taxon>
        <taxon>Pseudomonadati</taxon>
        <taxon>Pseudomonadota</taxon>
        <taxon>Betaproteobacteria</taxon>
        <taxon>Burkholderiales</taxon>
        <taxon>Sphaerotilaceae</taxon>
        <taxon>Roseateles</taxon>
    </lineage>
</organism>